<organism evidence="8 9">
    <name type="scientific">Paenibacillus soyae</name>
    <dbReference type="NCBI Taxonomy" id="2969249"/>
    <lineage>
        <taxon>Bacteria</taxon>
        <taxon>Bacillati</taxon>
        <taxon>Bacillota</taxon>
        <taxon>Bacilli</taxon>
        <taxon>Bacillales</taxon>
        <taxon>Paenibacillaceae</taxon>
        <taxon>Paenibacillus</taxon>
    </lineage>
</organism>
<dbReference type="EMBL" id="JANIPJ010000003">
    <property type="protein sequence ID" value="MCR2803315.1"/>
    <property type="molecule type" value="Genomic_DNA"/>
</dbReference>
<comment type="similarity">
    <text evidence="2">Belongs to the bacterial solute-binding protein 8 family.</text>
</comment>
<dbReference type="CDD" id="cd01140">
    <property type="entry name" value="FatB"/>
    <property type="match status" value="1"/>
</dbReference>
<keyword evidence="3" id="KW-0813">Transport</keyword>
<comment type="subcellular location">
    <subcellularLocation>
        <location evidence="1">Cell envelope</location>
    </subcellularLocation>
</comment>
<dbReference type="Gene3D" id="3.40.50.1980">
    <property type="entry name" value="Nitrogenase molybdenum iron protein domain"/>
    <property type="match status" value="2"/>
</dbReference>
<evidence type="ECO:0000313" key="9">
    <source>
        <dbReference type="Proteomes" id="UP001141950"/>
    </source>
</evidence>
<dbReference type="InterPro" id="IPR002491">
    <property type="entry name" value="ABC_transptr_periplasmic_BD"/>
</dbReference>
<feature type="chain" id="PRO_5040839165" evidence="6">
    <location>
        <begin position="20"/>
        <end position="336"/>
    </location>
</feature>
<accession>A0A9X2S7P0</accession>
<comment type="caution">
    <text evidence="8">The sequence shown here is derived from an EMBL/GenBank/DDBJ whole genome shotgun (WGS) entry which is preliminary data.</text>
</comment>
<feature type="domain" description="Fe/B12 periplasmic-binding" evidence="7">
    <location>
        <begin position="78"/>
        <end position="336"/>
    </location>
</feature>
<evidence type="ECO:0000256" key="1">
    <source>
        <dbReference type="ARBA" id="ARBA00004196"/>
    </source>
</evidence>
<dbReference type="InterPro" id="IPR051313">
    <property type="entry name" value="Bact_iron-sidero_bind"/>
</dbReference>
<dbReference type="PROSITE" id="PS50983">
    <property type="entry name" value="FE_B12_PBP"/>
    <property type="match status" value="1"/>
</dbReference>
<feature type="region of interest" description="Disordered" evidence="5">
    <location>
        <begin position="30"/>
        <end position="57"/>
    </location>
</feature>
<dbReference type="SUPFAM" id="SSF53807">
    <property type="entry name" value="Helical backbone' metal receptor"/>
    <property type="match status" value="1"/>
</dbReference>
<dbReference type="RefSeq" id="WP_257443497.1">
    <property type="nucleotide sequence ID" value="NZ_JANIPJ010000003.1"/>
</dbReference>
<sequence length="336" mass="35189">MKKIFSLAAIILVFAMVLAACGGNSGNNAGSNNASGAAATESSSPSPSPSEASEAAAPAEIVVKHELGETTVKTNPSKVVVFDFGSLDTLDKLGVEVASIPQGNVPAYLEKYKDAKYVNAGTLQEPDFETIDGIEPDLIIISGRQSAHYDALTEIAPTIFMGVDTKNYMESFKKNVNTLAEIFGKQAEAEAALAEVEASVKAVNEKATGAGSNGLIILSNEGKISAFGSGSRFGIIHDVLGITPVDPSIQVDTHGNEASFEFVAEKNPDYLFVVDRNAVVGGNATAKDSIENDLVKNTNAFKDGNIVYLDPQYWYLSGGGLISVSEMVAEIGAALE</sequence>
<dbReference type="PANTHER" id="PTHR30532:SF28">
    <property type="entry name" value="PETROBACTIN-BINDING PROTEIN YCLQ"/>
    <property type="match status" value="1"/>
</dbReference>
<evidence type="ECO:0000256" key="3">
    <source>
        <dbReference type="ARBA" id="ARBA00022448"/>
    </source>
</evidence>
<dbReference type="PANTHER" id="PTHR30532">
    <property type="entry name" value="IRON III DICITRATE-BINDING PERIPLASMIC PROTEIN"/>
    <property type="match status" value="1"/>
</dbReference>
<evidence type="ECO:0000256" key="6">
    <source>
        <dbReference type="SAM" id="SignalP"/>
    </source>
</evidence>
<proteinExistence type="inferred from homology"/>
<dbReference type="GO" id="GO:1901678">
    <property type="term" value="P:iron coordination entity transport"/>
    <property type="evidence" value="ECO:0007669"/>
    <property type="project" value="UniProtKB-ARBA"/>
</dbReference>
<dbReference type="InterPro" id="IPR033870">
    <property type="entry name" value="FatB"/>
</dbReference>
<dbReference type="AlphaFoldDB" id="A0A9X2S7P0"/>
<evidence type="ECO:0000256" key="2">
    <source>
        <dbReference type="ARBA" id="ARBA00008814"/>
    </source>
</evidence>
<name>A0A9X2S7P0_9BACL</name>
<protein>
    <submittedName>
        <fullName evidence="8">Siderophore ABC transporter substrate-binding protein</fullName>
    </submittedName>
</protein>
<reference evidence="8" key="1">
    <citation type="submission" date="2022-08" db="EMBL/GenBank/DDBJ databases">
        <title>The genomic sequence of strain Paenibacillus sp. SCIV0701.</title>
        <authorList>
            <person name="Zhao H."/>
        </authorList>
    </citation>
    <scope>NUCLEOTIDE SEQUENCE</scope>
    <source>
        <strain evidence="8">SCIV0701</strain>
    </source>
</reference>
<evidence type="ECO:0000259" key="7">
    <source>
        <dbReference type="PROSITE" id="PS50983"/>
    </source>
</evidence>
<gene>
    <name evidence="8" type="ORF">NQZ67_05405</name>
</gene>
<dbReference type="GO" id="GO:0030288">
    <property type="term" value="C:outer membrane-bounded periplasmic space"/>
    <property type="evidence" value="ECO:0007669"/>
    <property type="project" value="TreeGrafter"/>
</dbReference>
<evidence type="ECO:0000256" key="5">
    <source>
        <dbReference type="SAM" id="MobiDB-lite"/>
    </source>
</evidence>
<dbReference type="PROSITE" id="PS51257">
    <property type="entry name" value="PROKAR_LIPOPROTEIN"/>
    <property type="match status" value="1"/>
</dbReference>
<dbReference type="Proteomes" id="UP001141950">
    <property type="component" value="Unassembled WGS sequence"/>
</dbReference>
<keyword evidence="4 6" id="KW-0732">Signal</keyword>
<feature type="signal peptide" evidence="6">
    <location>
        <begin position="1"/>
        <end position="19"/>
    </location>
</feature>
<evidence type="ECO:0000313" key="8">
    <source>
        <dbReference type="EMBL" id="MCR2803315.1"/>
    </source>
</evidence>
<keyword evidence="9" id="KW-1185">Reference proteome</keyword>
<dbReference type="Pfam" id="PF01497">
    <property type="entry name" value="Peripla_BP_2"/>
    <property type="match status" value="1"/>
</dbReference>
<evidence type="ECO:0000256" key="4">
    <source>
        <dbReference type="ARBA" id="ARBA00022729"/>
    </source>
</evidence>